<accession>A0A6A6QVA2</accession>
<dbReference type="PROSITE" id="PS50011">
    <property type="entry name" value="PROTEIN_KINASE_DOM"/>
    <property type="match status" value="1"/>
</dbReference>
<protein>
    <submittedName>
        <fullName evidence="2">HET-domain-containing protein</fullName>
    </submittedName>
</protein>
<dbReference type="GO" id="GO:0005524">
    <property type="term" value="F:ATP binding"/>
    <property type="evidence" value="ECO:0007669"/>
    <property type="project" value="InterPro"/>
</dbReference>
<dbReference type="Pfam" id="PF06985">
    <property type="entry name" value="HET"/>
    <property type="match status" value="1"/>
</dbReference>
<gene>
    <name evidence="2" type="ORF">BU16DRAFT_459683</name>
</gene>
<dbReference type="GO" id="GO:0004672">
    <property type="term" value="F:protein kinase activity"/>
    <property type="evidence" value="ECO:0007669"/>
    <property type="project" value="InterPro"/>
</dbReference>
<organism evidence="2 3">
    <name type="scientific">Lophium mytilinum</name>
    <dbReference type="NCBI Taxonomy" id="390894"/>
    <lineage>
        <taxon>Eukaryota</taxon>
        <taxon>Fungi</taxon>
        <taxon>Dikarya</taxon>
        <taxon>Ascomycota</taxon>
        <taxon>Pezizomycotina</taxon>
        <taxon>Dothideomycetes</taxon>
        <taxon>Pleosporomycetidae</taxon>
        <taxon>Mytilinidiales</taxon>
        <taxon>Mytilinidiaceae</taxon>
        <taxon>Lophium</taxon>
    </lineage>
</organism>
<dbReference type="EMBL" id="MU004188">
    <property type="protein sequence ID" value="KAF2496438.1"/>
    <property type="molecule type" value="Genomic_DNA"/>
</dbReference>
<dbReference type="PANTHER" id="PTHR33112">
    <property type="entry name" value="DOMAIN PROTEIN, PUTATIVE-RELATED"/>
    <property type="match status" value="1"/>
</dbReference>
<dbReference type="InterPro" id="IPR010730">
    <property type="entry name" value="HET"/>
</dbReference>
<sequence length="1180" mass="134547">MNHRENSIEAIEGEATGDVELDDEDFLFESSPSSTLEDRLLKSFVASTFDSQRQSYLPEGRIVELVTAESITEELELDHLDPSTAAKFDQSRQAELVDWILNGARKLFAICVECGILPRRNMLATFLRFRKYGFDDKSLPIRNPRDNSRPTASNSPDPVFHEQVWSMFKLHNFYEKQWKYLVPVFGSNQYDYDLPSDCILPFQTDRDDTGQGAFSSVYKVKVHPDHMRLENSEKETPRQFLERRIIKEVIVQLRGIADALDRLHNFRGAKAHQGDTPSTQVPSIQVVDPDEMAQDEDGYFESTEPIESIRHGDLKPENILRFPSSTSTIGELRIADMGLAKRHNVETELRTRLSSTRYGTMLYEAPEVVTLDQARSRLYDIWSMGCITLEFIIWMLYGNDELKNFHKHLQGDKYQTSQFFEIRNIDGRKHAAVHSVVRYWIDYIRNTDPECSQNSAMNDLLSIVQENLLVVSFPPRRAGSMSSAQPLSDANLGEKSTRYRATAREFRESLDRILEKVSKDPTYLLTGKSRKKLADWEFPVDNEFATGVFRTWGLHIPHDPHFKAPTKLCQRCNVLNFWAGGFDLEDRIADLEARASDCDFCRMLRSICAKHEADHFPKVRFERSQSNLVLVSPKPVIALSILRSYGKCLQSLTNAGQELETPLPIQLGLPELLAAGSDGSFDIMRAWLDDCDTNHENCQPDRGPYQTSSYPTRLIDVGHSKSPKLRLVVPRTDFQPFDQDNGGAREEQWIALSHSWGNPAKQNMFWTGKDNIESFRRDIPFEQLPATFRDAVITTRALHVRYLWIDAICILNGPDGDYHEEAKRMEDVFSGAHCVIAASRATSQADGFLKPRPQREYVKFQRGSEKPFYMCDPVDNFNQDVLEGPLNRRGWILQERALARRTIFFTDTQTYFECGNGVRCETLVKMHNNMADFLGDPHFPNKAMSRPRSMMILHVQDLFRQYSRLAFSHNADRPVAIAGIENRLKKALGVGGNYGVFDDGPGGGLFHRGLLWQRGEDEESLTPIHFTDGGNWRVPTWSWMAYDGGIDYLDPPFDSAEWETTDVRPPKRFGDFAGFEDGAIMLPAIVRDFSVARRGIDEVKLVYDTDKRDGIDRQRPQCVVVAKSKTEMTAREKTYYVLIVVPSSALHGFPSETMYVRVGVGRMLGKYIALGQPGIPSIIS</sequence>
<evidence type="ECO:0000313" key="2">
    <source>
        <dbReference type="EMBL" id="KAF2496438.1"/>
    </source>
</evidence>
<feature type="domain" description="Protein kinase" evidence="1">
    <location>
        <begin position="94"/>
        <end position="492"/>
    </location>
</feature>
<evidence type="ECO:0000313" key="3">
    <source>
        <dbReference type="Proteomes" id="UP000799750"/>
    </source>
</evidence>
<dbReference type="SUPFAM" id="SSF56112">
    <property type="entry name" value="Protein kinase-like (PK-like)"/>
    <property type="match status" value="1"/>
</dbReference>
<dbReference type="Pfam" id="PF00069">
    <property type="entry name" value="Pkinase"/>
    <property type="match status" value="1"/>
</dbReference>
<dbReference type="PANTHER" id="PTHR33112:SF10">
    <property type="entry name" value="TOL"/>
    <property type="match status" value="1"/>
</dbReference>
<dbReference type="OrthoDB" id="4062651at2759"/>
<evidence type="ECO:0000259" key="1">
    <source>
        <dbReference type="PROSITE" id="PS50011"/>
    </source>
</evidence>
<dbReference type="Gene3D" id="1.10.510.10">
    <property type="entry name" value="Transferase(Phosphotransferase) domain 1"/>
    <property type="match status" value="1"/>
</dbReference>
<dbReference type="InterPro" id="IPR000719">
    <property type="entry name" value="Prot_kinase_dom"/>
</dbReference>
<dbReference type="AlphaFoldDB" id="A0A6A6QVA2"/>
<dbReference type="Proteomes" id="UP000799750">
    <property type="component" value="Unassembled WGS sequence"/>
</dbReference>
<reference evidence="2" key="1">
    <citation type="journal article" date="2020" name="Stud. Mycol.">
        <title>101 Dothideomycetes genomes: a test case for predicting lifestyles and emergence of pathogens.</title>
        <authorList>
            <person name="Haridas S."/>
            <person name="Albert R."/>
            <person name="Binder M."/>
            <person name="Bloem J."/>
            <person name="Labutti K."/>
            <person name="Salamov A."/>
            <person name="Andreopoulos B."/>
            <person name="Baker S."/>
            <person name="Barry K."/>
            <person name="Bills G."/>
            <person name="Bluhm B."/>
            <person name="Cannon C."/>
            <person name="Castanera R."/>
            <person name="Culley D."/>
            <person name="Daum C."/>
            <person name="Ezra D."/>
            <person name="Gonzalez J."/>
            <person name="Henrissat B."/>
            <person name="Kuo A."/>
            <person name="Liang C."/>
            <person name="Lipzen A."/>
            <person name="Lutzoni F."/>
            <person name="Magnuson J."/>
            <person name="Mondo S."/>
            <person name="Nolan M."/>
            <person name="Ohm R."/>
            <person name="Pangilinan J."/>
            <person name="Park H.-J."/>
            <person name="Ramirez L."/>
            <person name="Alfaro M."/>
            <person name="Sun H."/>
            <person name="Tritt A."/>
            <person name="Yoshinaga Y."/>
            <person name="Zwiers L.-H."/>
            <person name="Turgeon B."/>
            <person name="Goodwin S."/>
            <person name="Spatafora J."/>
            <person name="Crous P."/>
            <person name="Grigoriev I."/>
        </authorList>
    </citation>
    <scope>NUCLEOTIDE SEQUENCE</scope>
    <source>
        <strain evidence="2">CBS 269.34</strain>
    </source>
</reference>
<keyword evidence="3" id="KW-1185">Reference proteome</keyword>
<proteinExistence type="predicted"/>
<dbReference type="SMART" id="SM00220">
    <property type="entry name" value="S_TKc"/>
    <property type="match status" value="1"/>
</dbReference>
<name>A0A6A6QVA2_9PEZI</name>
<dbReference type="InterPro" id="IPR011009">
    <property type="entry name" value="Kinase-like_dom_sf"/>
</dbReference>